<dbReference type="AlphaFoldDB" id="A0A4Y2SKP2"/>
<evidence type="ECO:0000313" key="2">
    <source>
        <dbReference type="Proteomes" id="UP000499080"/>
    </source>
</evidence>
<accession>A0A4Y2SKP2</accession>
<reference evidence="1 2" key="1">
    <citation type="journal article" date="2019" name="Sci. Rep.">
        <title>Orb-weaving spider Araneus ventricosus genome elucidates the spidroin gene catalogue.</title>
        <authorList>
            <person name="Kono N."/>
            <person name="Nakamura H."/>
            <person name="Ohtoshi R."/>
            <person name="Moran D.A.P."/>
            <person name="Shinohara A."/>
            <person name="Yoshida Y."/>
            <person name="Fujiwara M."/>
            <person name="Mori M."/>
            <person name="Tomita M."/>
            <person name="Arakawa K."/>
        </authorList>
    </citation>
    <scope>NUCLEOTIDE SEQUENCE [LARGE SCALE GENOMIC DNA]</scope>
</reference>
<comment type="caution">
    <text evidence="1">The sequence shown here is derived from an EMBL/GenBank/DDBJ whole genome shotgun (WGS) entry which is preliminary data.</text>
</comment>
<dbReference type="Proteomes" id="UP000499080">
    <property type="component" value="Unassembled WGS sequence"/>
</dbReference>
<evidence type="ECO:0000313" key="1">
    <source>
        <dbReference type="EMBL" id="GBN87819.1"/>
    </source>
</evidence>
<sequence>MVLLVVTGTWRFHKRKFGENPDCKLNLDSSLEHHTSISLLVVSTMHALFTPGQSQATVSCAVTANKLWSSYSALNLKDPVVTSTPIGHHLGIVAKA</sequence>
<keyword evidence="2" id="KW-1185">Reference proteome</keyword>
<gene>
    <name evidence="1" type="ORF">AVEN_247071_1</name>
</gene>
<protein>
    <submittedName>
        <fullName evidence="1">Uncharacterized protein</fullName>
    </submittedName>
</protein>
<proteinExistence type="predicted"/>
<dbReference type="EMBL" id="BGPR01021984">
    <property type="protein sequence ID" value="GBN87819.1"/>
    <property type="molecule type" value="Genomic_DNA"/>
</dbReference>
<name>A0A4Y2SKP2_ARAVE</name>
<organism evidence="1 2">
    <name type="scientific">Araneus ventricosus</name>
    <name type="common">Orbweaver spider</name>
    <name type="synonym">Epeira ventricosa</name>
    <dbReference type="NCBI Taxonomy" id="182803"/>
    <lineage>
        <taxon>Eukaryota</taxon>
        <taxon>Metazoa</taxon>
        <taxon>Ecdysozoa</taxon>
        <taxon>Arthropoda</taxon>
        <taxon>Chelicerata</taxon>
        <taxon>Arachnida</taxon>
        <taxon>Araneae</taxon>
        <taxon>Araneomorphae</taxon>
        <taxon>Entelegynae</taxon>
        <taxon>Araneoidea</taxon>
        <taxon>Araneidae</taxon>
        <taxon>Araneus</taxon>
    </lineage>
</organism>